<protein>
    <submittedName>
        <fullName evidence="2">Uncharacterized protein</fullName>
    </submittedName>
</protein>
<keyword evidence="3" id="KW-1185">Reference proteome</keyword>
<proteinExistence type="predicted"/>
<evidence type="ECO:0000256" key="1">
    <source>
        <dbReference type="SAM" id="MobiDB-lite"/>
    </source>
</evidence>
<organism evidence="2 3">
    <name type="scientific">Marinactinospora thermotolerans DSM 45154</name>
    <dbReference type="NCBI Taxonomy" id="1122192"/>
    <lineage>
        <taxon>Bacteria</taxon>
        <taxon>Bacillati</taxon>
        <taxon>Actinomycetota</taxon>
        <taxon>Actinomycetes</taxon>
        <taxon>Streptosporangiales</taxon>
        <taxon>Nocardiopsidaceae</taxon>
        <taxon>Marinactinospora</taxon>
    </lineage>
</organism>
<accession>A0A1T4TH68</accession>
<sequence>MVPRGPTRQALRTTRGNLVGRPPRARDGRLINAGVSGEQDAHPDAAVYAEAGRPHETGPAGLTGLAWVQVVSVVSAPAR</sequence>
<reference evidence="2 3" key="1">
    <citation type="submission" date="2017-02" db="EMBL/GenBank/DDBJ databases">
        <authorList>
            <person name="Peterson S.W."/>
        </authorList>
    </citation>
    <scope>NUCLEOTIDE SEQUENCE [LARGE SCALE GENOMIC DNA]</scope>
    <source>
        <strain evidence="2 3">DSM 45154</strain>
    </source>
</reference>
<dbReference type="AlphaFoldDB" id="A0A1T4TH68"/>
<evidence type="ECO:0000313" key="2">
    <source>
        <dbReference type="EMBL" id="SKA39825.1"/>
    </source>
</evidence>
<dbReference type="Proteomes" id="UP000190637">
    <property type="component" value="Unassembled WGS sequence"/>
</dbReference>
<feature type="region of interest" description="Disordered" evidence="1">
    <location>
        <begin position="1"/>
        <end position="41"/>
    </location>
</feature>
<dbReference type="EMBL" id="FUWS01000025">
    <property type="protein sequence ID" value="SKA39825.1"/>
    <property type="molecule type" value="Genomic_DNA"/>
</dbReference>
<gene>
    <name evidence="2" type="ORF">SAMN02745673_05018</name>
</gene>
<evidence type="ECO:0000313" key="3">
    <source>
        <dbReference type="Proteomes" id="UP000190637"/>
    </source>
</evidence>
<name>A0A1T4TH68_9ACTN</name>